<reference evidence="4" key="1">
    <citation type="submission" date="2025-08" db="UniProtKB">
        <authorList>
            <consortium name="RefSeq"/>
        </authorList>
    </citation>
    <scope>IDENTIFICATION</scope>
    <source>
        <tissue evidence="4">Gonads</tissue>
    </source>
</reference>
<dbReference type="GO" id="GO:0016589">
    <property type="term" value="C:NURF complex"/>
    <property type="evidence" value="ECO:0007669"/>
    <property type="project" value="TreeGrafter"/>
</dbReference>
<dbReference type="AlphaFoldDB" id="A0A1S3KFG9"/>
<dbReference type="InParanoid" id="A0A1S3KFG9"/>
<dbReference type="GeneID" id="106181404"/>
<evidence type="ECO:0000313" key="4">
    <source>
        <dbReference type="RefSeq" id="XP_013421232.1"/>
    </source>
</evidence>
<dbReference type="SUPFAM" id="SSF46689">
    <property type="entry name" value="Homeodomain-like"/>
    <property type="match status" value="1"/>
</dbReference>
<dbReference type="KEGG" id="lak:106181404"/>
<gene>
    <name evidence="4" type="primary">LOC106181404</name>
</gene>
<protein>
    <submittedName>
        <fullName evidence="4">Chromatin complexes subunit BAP18</fullName>
    </submittedName>
</protein>
<sequence>MSSASKVGEIFIAAGAAFNRLGELTMQLHPAAEPTPSSGKWTDAEIEMLRKTVKRFGEDLDKISDVIKSRTVSQIKAQLRKKAYEDAGLPVPAEEKSPKKTTQKQQASGRGEPQAKKQKTAEVTLSALNAPEGDVDIEGIGDPHPRKLDFDSDVDSSML</sequence>
<evidence type="ECO:0000256" key="1">
    <source>
        <dbReference type="SAM" id="MobiDB-lite"/>
    </source>
</evidence>
<dbReference type="PANTHER" id="PTHR21397">
    <property type="entry name" value="CHROMATIN COMPLEXES SUBUNIT BAP18-RELATED"/>
    <property type="match status" value="1"/>
</dbReference>
<dbReference type="SMART" id="SM00717">
    <property type="entry name" value="SANT"/>
    <property type="match status" value="1"/>
</dbReference>
<name>A0A1S3KFG9_LINAN</name>
<proteinExistence type="predicted"/>
<dbReference type="FunFam" id="1.10.10.60:FF:000452">
    <property type="entry name" value="Chromatin complexes subunit BAP18"/>
    <property type="match status" value="1"/>
</dbReference>
<feature type="compositionally biased region" description="Basic and acidic residues" evidence="1">
    <location>
        <begin position="141"/>
        <end position="150"/>
    </location>
</feature>
<dbReference type="InterPro" id="IPR009057">
    <property type="entry name" value="Homeodomain-like_sf"/>
</dbReference>
<feature type="domain" description="Myb-like" evidence="2">
    <location>
        <begin position="37"/>
        <end position="85"/>
    </location>
</feature>
<dbReference type="Proteomes" id="UP000085678">
    <property type="component" value="Unplaced"/>
</dbReference>
<evidence type="ECO:0000313" key="3">
    <source>
        <dbReference type="Proteomes" id="UP000085678"/>
    </source>
</evidence>
<dbReference type="PANTHER" id="PTHR21397:SF2">
    <property type="entry name" value="CHROMATIN COMPLEXES SUBUNIT BAP18"/>
    <property type="match status" value="1"/>
</dbReference>
<organism evidence="3 4">
    <name type="scientific">Lingula anatina</name>
    <name type="common">Brachiopod</name>
    <name type="synonym">Lingula unguis</name>
    <dbReference type="NCBI Taxonomy" id="7574"/>
    <lineage>
        <taxon>Eukaryota</taxon>
        <taxon>Metazoa</taxon>
        <taxon>Spiralia</taxon>
        <taxon>Lophotrochozoa</taxon>
        <taxon>Brachiopoda</taxon>
        <taxon>Linguliformea</taxon>
        <taxon>Lingulata</taxon>
        <taxon>Lingulida</taxon>
        <taxon>Linguloidea</taxon>
        <taxon>Lingulidae</taxon>
        <taxon>Lingula</taxon>
    </lineage>
</organism>
<accession>A0A1S3KFG9</accession>
<dbReference type="InterPro" id="IPR001005">
    <property type="entry name" value="SANT/Myb"/>
</dbReference>
<feature type="region of interest" description="Disordered" evidence="1">
    <location>
        <begin position="81"/>
        <end position="159"/>
    </location>
</feature>
<dbReference type="GO" id="GO:0071339">
    <property type="term" value="C:MLL1 complex"/>
    <property type="evidence" value="ECO:0007669"/>
    <property type="project" value="TreeGrafter"/>
</dbReference>
<evidence type="ECO:0000259" key="2">
    <source>
        <dbReference type="SMART" id="SM00717"/>
    </source>
</evidence>
<keyword evidence="3" id="KW-1185">Reference proteome</keyword>
<dbReference type="CDD" id="cd00167">
    <property type="entry name" value="SANT"/>
    <property type="match status" value="1"/>
</dbReference>
<dbReference type="Pfam" id="PF00249">
    <property type="entry name" value="Myb_DNA-binding"/>
    <property type="match status" value="1"/>
</dbReference>
<dbReference type="OrthoDB" id="10021571at2759"/>
<dbReference type="Gene3D" id="1.20.58.1880">
    <property type="match status" value="1"/>
</dbReference>
<dbReference type="RefSeq" id="XP_013421232.1">
    <property type="nucleotide sequence ID" value="XM_013565778.1"/>
</dbReference>